<dbReference type="Gene3D" id="3.30.420.10">
    <property type="entry name" value="Ribonuclease H-like superfamily/Ribonuclease H"/>
    <property type="match status" value="1"/>
</dbReference>
<evidence type="ECO:0000256" key="3">
    <source>
        <dbReference type="SAM" id="MobiDB-lite"/>
    </source>
</evidence>
<dbReference type="AlphaFoldDB" id="A0A9P4YDB7"/>
<dbReference type="Pfam" id="PF01612">
    <property type="entry name" value="DNA_pol_A_exo1"/>
    <property type="match status" value="1"/>
</dbReference>
<dbReference type="InterPro" id="IPR012337">
    <property type="entry name" value="RNaseH-like_sf"/>
</dbReference>
<protein>
    <submittedName>
        <fullName evidence="5">Ribonuclease H-like protein</fullName>
    </submittedName>
</protein>
<dbReference type="InterPro" id="IPR002562">
    <property type="entry name" value="3'-5'_exonuclease_dom"/>
</dbReference>
<dbReference type="Proteomes" id="UP000803844">
    <property type="component" value="Unassembled WGS sequence"/>
</dbReference>
<keyword evidence="6" id="KW-1185">Reference proteome</keyword>
<dbReference type="CDD" id="cd06141">
    <property type="entry name" value="WRN_exo"/>
    <property type="match status" value="1"/>
</dbReference>
<dbReference type="InterPro" id="IPR036397">
    <property type="entry name" value="RNaseH_sf"/>
</dbReference>
<keyword evidence="2" id="KW-0378">Hydrolase</keyword>
<evidence type="ECO:0000313" key="6">
    <source>
        <dbReference type="Proteomes" id="UP000803844"/>
    </source>
</evidence>
<dbReference type="OrthoDB" id="1920326at2759"/>
<dbReference type="EMBL" id="MU032344">
    <property type="protein sequence ID" value="KAF3770894.1"/>
    <property type="molecule type" value="Genomic_DNA"/>
</dbReference>
<evidence type="ECO:0000313" key="5">
    <source>
        <dbReference type="EMBL" id="KAF3770894.1"/>
    </source>
</evidence>
<dbReference type="RefSeq" id="XP_040781855.1">
    <property type="nucleotide sequence ID" value="XM_040918140.1"/>
</dbReference>
<dbReference type="SMART" id="SM00474">
    <property type="entry name" value="35EXOc"/>
    <property type="match status" value="1"/>
</dbReference>
<reference evidence="5" key="1">
    <citation type="journal article" date="2020" name="Phytopathology">
        <title>Genome sequence of the chestnut blight fungus Cryphonectria parasitica EP155: A fundamental resource for an archetypical invasive plant pathogen.</title>
        <authorList>
            <person name="Crouch J.A."/>
            <person name="Dawe A."/>
            <person name="Aerts A."/>
            <person name="Barry K."/>
            <person name="Churchill A.C.L."/>
            <person name="Grimwood J."/>
            <person name="Hillman B."/>
            <person name="Milgroom M.G."/>
            <person name="Pangilinan J."/>
            <person name="Smith M."/>
            <person name="Salamov A."/>
            <person name="Schmutz J."/>
            <person name="Yadav J."/>
            <person name="Grigoriev I.V."/>
            <person name="Nuss D."/>
        </authorList>
    </citation>
    <scope>NUCLEOTIDE SEQUENCE</scope>
    <source>
        <strain evidence="5">EP155</strain>
    </source>
</reference>
<feature type="compositionally biased region" description="Low complexity" evidence="3">
    <location>
        <begin position="290"/>
        <end position="310"/>
    </location>
</feature>
<evidence type="ECO:0000259" key="4">
    <source>
        <dbReference type="SMART" id="SM00474"/>
    </source>
</evidence>
<dbReference type="GO" id="GO:0005634">
    <property type="term" value="C:nucleus"/>
    <property type="evidence" value="ECO:0007669"/>
    <property type="project" value="TreeGrafter"/>
</dbReference>
<feature type="region of interest" description="Disordered" evidence="3">
    <location>
        <begin position="286"/>
        <end position="318"/>
    </location>
</feature>
<keyword evidence="1" id="KW-0540">Nuclease</keyword>
<dbReference type="InterPro" id="IPR051132">
    <property type="entry name" value="3-5_Exonuclease_domain"/>
</dbReference>
<accession>A0A9P4YDB7</accession>
<proteinExistence type="predicted"/>
<gene>
    <name evidence="5" type="ORF">M406DRAFT_272201</name>
</gene>
<dbReference type="PANTHER" id="PTHR13620:SF104">
    <property type="entry name" value="EXONUCLEASE 3'-5' DOMAIN-CONTAINING PROTEIN 2"/>
    <property type="match status" value="1"/>
</dbReference>
<dbReference type="GO" id="GO:0003676">
    <property type="term" value="F:nucleic acid binding"/>
    <property type="evidence" value="ECO:0007669"/>
    <property type="project" value="InterPro"/>
</dbReference>
<dbReference type="FunFam" id="3.30.420.10:FF:000100">
    <property type="entry name" value="3'-5' exonuclease/helicase (Wrn), putative"/>
    <property type="match status" value="1"/>
</dbReference>
<organism evidence="5 6">
    <name type="scientific">Cryphonectria parasitica (strain ATCC 38755 / EP155)</name>
    <dbReference type="NCBI Taxonomy" id="660469"/>
    <lineage>
        <taxon>Eukaryota</taxon>
        <taxon>Fungi</taxon>
        <taxon>Dikarya</taxon>
        <taxon>Ascomycota</taxon>
        <taxon>Pezizomycotina</taxon>
        <taxon>Sordariomycetes</taxon>
        <taxon>Sordariomycetidae</taxon>
        <taxon>Diaporthales</taxon>
        <taxon>Cryphonectriaceae</taxon>
        <taxon>Cryphonectria-Endothia species complex</taxon>
        <taxon>Cryphonectria</taxon>
    </lineage>
</organism>
<evidence type="ECO:0000256" key="1">
    <source>
        <dbReference type="ARBA" id="ARBA00022722"/>
    </source>
</evidence>
<feature type="domain" description="3'-5' exonuclease" evidence="4">
    <location>
        <begin position="52"/>
        <end position="239"/>
    </location>
</feature>
<dbReference type="GO" id="GO:0005737">
    <property type="term" value="C:cytoplasm"/>
    <property type="evidence" value="ECO:0007669"/>
    <property type="project" value="TreeGrafter"/>
</dbReference>
<comment type="caution">
    <text evidence="5">The sequence shown here is derived from an EMBL/GenBank/DDBJ whole genome shotgun (WGS) entry which is preliminary data.</text>
</comment>
<dbReference type="PANTHER" id="PTHR13620">
    <property type="entry name" value="3-5 EXONUCLEASE"/>
    <property type="match status" value="1"/>
</dbReference>
<name>A0A9P4YDB7_CRYP1</name>
<sequence length="431" mass="47961">MPTPFTPLDYKMSDEVFQAARQAAEGTDESFWSYSFYRGPNREDGVKGKVRVHYCKNAHVAERALQYLVGEKFVGLDLEWVALASKSSGARRNVSLVQLASQSRVVLLHLAVYPAKDELATPTLRKIIEDPNVTKLGVWIKGDCTRLKKYLSINARGIFELSHLFKQVKYSTSRPALVNKKLVSLATQCKEVFGLPMRKDQNVRTSDWSQPLDMGQIGYSASDAYAAIHLFAMLNHQREKLDPVPALPFHLELDKPIPLPPGVEMSSSEESDLDEGITDEALLEAEDSVTSNTNTKKAATKSRATTATKAMPAPELPKDPKVEAAEICVAEHKEARGGKIRVTPAALKAYFIWHANKGLNCEDVARMLRDPPLQTSTVASYILSSVQSEKLPYDNERMKTEVAGHMHDSVIRSRFFGIWKAIHYGVASSKE</sequence>
<dbReference type="GO" id="GO:0008408">
    <property type="term" value="F:3'-5' exonuclease activity"/>
    <property type="evidence" value="ECO:0007669"/>
    <property type="project" value="InterPro"/>
</dbReference>
<evidence type="ECO:0000256" key="2">
    <source>
        <dbReference type="ARBA" id="ARBA00022801"/>
    </source>
</evidence>
<dbReference type="SUPFAM" id="SSF53098">
    <property type="entry name" value="Ribonuclease H-like"/>
    <property type="match status" value="1"/>
</dbReference>
<dbReference type="GO" id="GO:0006139">
    <property type="term" value="P:nucleobase-containing compound metabolic process"/>
    <property type="evidence" value="ECO:0007669"/>
    <property type="project" value="InterPro"/>
</dbReference>
<dbReference type="GeneID" id="63835269"/>